<accession>A0ABS4WE44</accession>
<evidence type="ECO:0000313" key="2">
    <source>
        <dbReference type="Proteomes" id="UP000766570"/>
    </source>
</evidence>
<evidence type="ECO:0008006" key="3">
    <source>
        <dbReference type="Google" id="ProtNLM"/>
    </source>
</evidence>
<protein>
    <recommendedName>
        <fullName evidence="3">Helix-turn-helix domain-containing protein</fullName>
    </recommendedName>
</protein>
<dbReference type="Proteomes" id="UP000766570">
    <property type="component" value="Unassembled WGS sequence"/>
</dbReference>
<sequence>MIINYDASQPHALPVTEFCRSLKFSRSIFYKIRDRAASESTAALQPRSRAPKHPARRYGPAMINELVKIRKQLKLDGWDHGPRTSHYEATIQDVFPSGMVPSVATIARLLVSVGLVDAAPKKRPMSSYIPFVPSTAMAPWQLDAFEYRLTSGPVAKLCQVIDDATRYDAGTWAHARHEDSADAKLVLKRAIGGLGHITGPGREQRQFAGAQSTAPRWRRIG</sequence>
<organism evidence="1 2">
    <name type="scientific">Paeniglutamicibacter psychrophenolicus</name>
    <dbReference type="NCBI Taxonomy" id="257454"/>
    <lineage>
        <taxon>Bacteria</taxon>
        <taxon>Bacillati</taxon>
        <taxon>Actinomycetota</taxon>
        <taxon>Actinomycetes</taxon>
        <taxon>Micrococcales</taxon>
        <taxon>Micrococcaceae</taxon>
        <taxon>Paeniglutamicibacter</taxon>
    </lineage>
</organism>
<reference evidence="1 2" key="1">
    <citation type="submission" date="2021-03" db="EMBL/GenBank/DDBJ databases">
        <title>Sequencing the genomes of 1000 actinobacteria strains.</title>
        <authorList>
            <person name="Klenk H.-P."/>
        </authorList>
    </citation>
    <scope>NUCLEOTIDE SEQUENCE [LARGE SCALE GENOMIC DNA]</scope>
    <source>
        <strain evidence="1 2">DSM 15454</strain>
    </source>
</reference>
<name>A0ABS4WE44_9MICC</name>
<proteinExistence type="predicted"/>
<keyword evidence="2" id="KW-1185">Reference proteome</keyword>
<gene>
    <name evidence="1" type="ORF">JOF46_002352</name>
</gene>
<evidence type="ECO:0000313" key="1">
    <source>
        <dbReference type="EMBL" id="MBP2374440.1"/>
    </source>
</evidence>
<dbReference type="EMBL" id="JAGIOE010000001">
    <property type="protein sequence ID" value="MBP2374440.1"/>
    <property type="molecule type" value="Genomic_DNA"/>
</dbReference>
<comment type="caution">
    <text evidence="1">The sequence shown here is derived from an EMBL/GenBank/DDBJ whole genome shotgun (WGS) entry which is preliminary data.</text>
</comment>